<dbReference type="Proteomes" id="UP001515480">
    <property type="component" value="Unassembled WGS sequence"/>
</dbReference>
<comment type="caution">
    <text evidence="1">The sequence shown here is derived from an EMBL/GenBank/DDBJ whole genome shotgun (WGS) entry which is preliminary data.</text>
</comment>
<evidence type="ECO:0000313" key="2">
    <source>
        <dbReference type="Proteomes" id="UP001515480"/>
    </source>
</evidence>
<reference evidence="1 2" key="1">
    <citation type="journal article" date="2024" name="Science">
        <title>Giant polyketide synthase enzymes in the biosynthesis of giant marine polyether toxins.</title>
        <authorList>
            <person name="Fallon T.R."/>
            <person name="Shende V.V."/>
            <person name="Wierzbicki I.H."/>
            <person name="Pendleton A.L."/>
            <person name="Watervoot N.F."/>
            <person name="Auber R.P."/>
            <person name="Gonzalez D.J."/>
            <person name="Wisecaver J.H."/>
            <person name="Moore B.S."/>
        </authorList>
    </citation>
    <scope>NUCLEOTIDE SEQUENCE [LARGE SCALE GENOMIC DNA]</scope>
    <source>
        <strain evidence="1 2">12B1</strain>
    </source>
</reference>
<protein>
    <recommendedName>
        <fullName evidence="3">COMM domain-containing protein 3</fullName>
    </recommendedName>
</protein>
<evidence type="ECO:0008006" key="3">
    <source>
        <dbReference type="Google" id="ProtNLM"/>
    </source>
</evidence>
<evidence type="ECO:0000313" key="1">
    <source>
        <dbReference type="EMBL" id="KAL1519765.1"/>
    </source>
</evidence>
<accession>A0AB34JCP7</accession>
<dbReference type="EMBL" id="JBGBPQ010000009">
    <property type="protein sequence ID" value="KAL1519765.1"/>
    <property type="molecule type" value="Genomic_DNA"/>
</dbReference>
<dbReference type="AlphaFoldDB" id="A0AB34JCP7"/>
<name>A0AB34JCP7_PRYPA</name>
<proteinExistence type="predicted"/>
<organism evidence="1 2">
    <name type="scientific">Prymnesium parvum</name>
    <name type="common">Toxic golden alga</name>
    <dbReference type="NCBI Taxonomy" id="97485"/>
    <lineage>
        <taxon>Eukaryota</taxon>
        <taxon>Haptista</taxon>
        <taxon>Haptophyta</taxon>
        <taxon>Prymnesiophyceae</taxon>
        <taxon>Prymnesiales</taxon>
        <taxon>Prymnesiaceae</taxon>
        <taxon>Prymnesium</taxon>
    </lineage>
</organism>
<sequence>MEALLLQLRPAAHLDEATFTELVRSAATSAAGRSNSPSAALAGPPWPAHDALLALLAHSAHAAVPPADLHKAVRAALPEDRAEQVASVYAEALAPCHATLDGCALGCAELIDVHWARNGVAAASMREARAAGGSLYVVTLVLRERDGTQRTVPFTTSFEGLSDLAAKVKGAVKQVERECEGA</sequence>
<gene>
    <name evidence="1" type="ORF">AB1Y20_023273</name>
</gene>
<keyword evidence="2" id="KW-1185">Reference proteome</keyword>